<keyword evidence="3" id="KW-1185">Reference proteome</keyword>
<evidence type="ECO:0000313" key="3">
    <source>
        <dbReference type="Proteomes" id="UP000031512"/>
    </source>
</evidence>
<feature type="compositionally biased region" description="Basic and acidic residues" evidence="1">
    <location>
        <begin position="445"/>
        <end position="469"/>
    </location>
</feature>
<name>L0AZF6_THEEQ</name>
<dbReference type="AlphaFoldDB" id="L0AZF6"/>
<gene>
    <name evidence="2" type="ORF">BEWA_031370</name>
</gene>
<accession>L0AZF6</accession>
<evidence type="ECO:0000313" key="2">
    <source>
        <dbReference type="EMBL" id="AFZ80284.1"/>
    </source>
</evidence>
<evidence type="ECO:0000256" key="1">
    <source>
        <dbReference type="SAM" id="MobiDB-lite"/>
    </source>
</evidence>
<feature type="compositionally biased region" description="Low complexity" evidence="1">
    <location>
        <begin position="627"/>
        <end position="638"/>
    </location>
</feature>
<dbReference type="RefSeq" id="XP_004829950.1">
    <property type="nucleotide sequence ID" value="XM_004829893.1"/>
</dbReference>
<proteinExistence type="predicted"/>
<protein>
    <submittedName>
        <fullName evidence="2">Uncharacterized protein</fullName>
    </submittedName>
</protein>
<sequence length="729" mass="80109">MSTIDIKHKCHNGKSGKNKCICQSDGRIEVKGGTLKYTYGKETDYKYCTHSFLTTWIANLNYGGSPLQIYNGGGQSRQFSDAHQVILEVTTYYSATYDNDDEETKKPLLLRINDKNGYSWYSNADADYKKEYEGEPKGKPNTRWKFIPDVESQFYQEHITPTPELETQLNSLTCKLHDLHSVNIYQNGDFKRTYYCPCGQANVTIEPTSNYTPTGGYICYLHTYDPNVTRARYRSTLLEWRMSKNDDKYGPFSLNQQTPTLYVFYWDKDTERTKPLIIGVYVGKDSGGIPVPVCNDGYSDNSKWTMIPDRLGEHVFSGTLHEQKCRLFHPVEIDITSKGHYKNPHSEKEGCKMEECSKNIQVTNYGGLNLKNYTARKHTYGEPGETFTIIKLTEGPSPIDILTGSFPIWDVREVVVFFSSCGNAKTPLLVYVGSNDEKARKWYKNTDPKGDKWEEETKLEGKDPREADRNGSLVSTLSEIKNKLRLSCSNGEKLVVAANEVQHQQHTSVVTPGAAGGGSDGGLWKTVDPLIDLGITGLNVATALGTVAVNTALEITEKALKNVAGPSDQGTQQGIGELDSATANSPDLNTNQGESTNSGGDGLQGSRTDARGPNDPALTPGSPQGTEGSESNPSGNNSQDEVKKEDSSEEPTPTAPPGHAEAQGSDLANTPGGQTLAYGGSDLSEKPTNPDLKIVVGVPTGILGTSALACFLGYKLYSRYKGDPWVRQI</sequence>
<dbReference type="GeneID" id="15803629"/>
<organism evidence="2 3">
    <name type="scientific">Theileria equi strain WA</name>
    <dbReference type="NCBI Taxonomy" id="1537102"/>
    <lineage>
        <taxon>Eukaryota</taxon>
        <taxon>Sar</taxon>
        <taxon>Alveolata</taxon>
        <taxon>Apicomplexa</taxon>
        <taxon>Aconoidasida</taxon>
        <taxon>Piroplasmida</taxon>
        <taxon>Theileriidae</taxon>
        <taxon>Theileria</taxon>
    </lineage>
</organism>
<dbReference type="KEGG" id="beq:BEWA_031370"/>
<feature type="region of interest" description="Disordered" evidence="1">
    <location>
        <begin position="445"/>
        <end position="470"/>
    </location>
</feature>
<dbReference type="Proteomes" id="UP000031512">
    <property type="component" value="Chromosome 1"/>
</dbReference>
<dbReference type="VEuPathDB" id="PiroplasmaDB:BEWA_031370"/>
<feature type="region of interest" description="Disordered" evidence="1">
    <location>
        <begin position="564"/>
        <end position="689"/>
    </location>
</feature>
<reference evidence="2 3" key="1">
    <citation type="journal article" date="2012" name="BMC Genomics">
        <title>Comparative genomic analysis and phylogenetic position of Theileria equi.</title>
        <authorList>
            <person name="Kappmeyer L.S."/>
            <person name="Thiagarajan M."/>
            <person name="Herndon D.R."/>
            <person name="Ramsay J.D."/>
            <person name="Caler E."/>
            <person name="Djikeng A."/>
            <person name="Gillespie J.J."/>
            <person name="Lau A.O."/>
            <person name="Roalson E.H."/>
            <person name="Silva J.C."/>
            <person name="Silva M.G."/>
            <person name="Suarez C.E."/>
            <person name="Ueti M.W."/>
            <person name="Nene V.M."/>
            <person name="Mealey R.H."/>
            <person name="Knowles D.P."/>
            <person name="Brayton K.A."/>
        </authorList>
    </citation>
    <scope>NUCLEOTIDE SEQUENCE [LARGE SCALE GENOMIC DNA]</scope>
    <source>
        <strain evidence="2 3">WA</strain>
    </source>
</reference>
<dbReference type="EMBL" id="CP001669">
    <property type="protein sequence ID" value="AFZ80284.1"/>
    <property type="molecule type" value="Genomic_DNA"/>
</dbReference>
<feature type="compositionally biased region" description="Polar residues" evidence="1">
    <location>
        <begin position="581"/>
        <end position="598"/>
    </location>
</feature>